<feature type="transmembrane region" description="Helical" evidence="2">
    <location>
        <begin position="251"/>
        <end position="276"/>
    </location>
</feature>
<dbReference type="PANTHER" id="PTHR34391">
    <property type="entry name" value="UPF0658 GOLGI APPARATUS MEMBRANE PROTEIN C1952.10C-RELATED"/>
    <property type="match status" value="1"/>
</dbReference>
<comment type="caution">
    <text evidence="3">The sequence shown here is derived from an EMBL/GenBank/DDBJ whole genome shotgun (WGS) entry which is preliminary data.</text>
</comment>
<feature type="transmembrane region" description="Helical" evidence="2">
    <location>
        <begin position="161"/>
        <end position="181"/>
    </location>
</feature>
<dbReference type="RefSeq" id="XP_013244071.1">
    <property type="nucleotide sequence ID" value="XM_013388617.1"/>
</dbReference>
<keyword evidence="2" id="KW-0472">Membrane</keyword>
<evidence type="ECO:0000313" key="4">
    <source>
        <dbReference type="Proteomes" id="UP000027361"/>
    </source>
</evidence>
<protein>
    <submittedName>
        <fullName evidence="3">Uncharacterized protein</fullName>
    </submittedName>
</protein>
<evidence type="ECO:0000256" key="2">
    <source>
        <dbReference type="SAM" id="Phobius"/>
    </source>
</evidence>
<feature type="transmembrane region" description="Helical" evidence="2">
    <location>
        <begin position="352"/>
        <end position="375"/>
    </location>
</feature>
<dbReference type="GO" id="GO:0005794">
    <property type="term" value="C:Golgi apparatus"/>
    <property type="evidence" value="ECO:0007669"/>
    <property type="project" value="TreeGrafter"/>
</dbReference>
<dbReference type="Proteomes" id="UP000027361">
    <property type="component" value="Unassembled WGS sequence"/>
</dbReference>
<dbReference type="EMBL" id="JMSN01000026">
    <property type="protein sequence ID" value="KDN48223.1"/>
    <property type="molecule type" value="Genomic_DNA"/>
</dbReference>
<evidence type="ECO:0000313" key="3">
    <source>
        <dbReference type="EMBL" id="KDN48223.1"/>
    </source>
</evidence>
<keyword evidence="2" id="KW-1133">Transmembrane helix</keyword>
<dbReference type="GeneID" id="25262390"/>
<evidence type="ECO:0000256" key="1">
    <source>
        <dbReference type="SAM" id="MobiDB-lite"/>
    </source>
</evidence>
<feature type="transmembrane region" description="Helical" evidence="2">
    <location>
        <begin position="134"/>
        <end position="154"/>
    </location>
</feature>
<dbReference type="InterPro" id="IPR040410">
    <property type="entry name" value="UPF0658_Golgi"/>
</dbReference>
<keyword evidence="4" id="KW-1185">Reference proteome</keyword>
<name>A0A066W6Q2_TILAU</name>
<accession>A0A066W6Q2</accession>
<feature type="region of interest" description="Disordered" evidence="1">
    <location>
        <begin position="1"/>
        <end position="22"/>
    </location>
</feature>
<organism evidence="3 4">
    <name type="scientific">Tilletiaria anomala (strain ATCC 24038 / CBS 436.72 / UBC 951)</name>
    <dbReference type="NCBI Taxonomy" id="1037660"/>
    <lineage>
        <taxon>Eukaryota</taxon>
        <taxon>Fungi</taxon>
        <taxon>Dikarya</taxon>
        <taxon>Basidiomycota</taxon>
        <taxon>Ustilaginomycotina</taxon>
        <taxon>Exobasidiomycetes</taxon>
        <taxon>Georgefischeriales</taxon>
        <taxon>Tilletiariaceae</taxon>
        <taxon>Tilletiaria</taxon>
    </lineage>
</organism>
<feature type="transmembrane region" description="Helical" evidence="2">
    <location>
        <begin position="288"/>
        <end position="307"/>
    </location>
</feature>
<dbReference type="HOGENOM" id="CLU_029564_0_1_1"/>
<dbReference type="OrthoDB" id="2448307at2759"/>
<feature type="transmembrane region" description="Helical" evidence="2">
    <location>
        <begin position="210"/>
        <end position="230"/>
    </location>
</feature>
<feature type="transmembrane region" description="Helical" evidence="2">
    <location>
        <begin position="80"/>
        <end position="103"/>
    </location>
</feature>
<sequence>MAYQSHFARSKGTLATDYGDDKDDSPGASSIFNLPVPAYYAATGDGAAAGYHKGGKSTSSPKDSQSCTNASARSLRAQSIFWWATALLQSSWISWLFMLVVLLEAGVNISVESVLLARFNTQKSIEMDVAKERALPVFLVVFGLAHLYQILLAIDAVVNKNMILVIGMLLMNGCMLVYSGIQIGEIRDVLGTGVVAGTGQHIPVQVLTGLIPGVVGAAEVAFGALFVPLWKEYGWRIYKQIGADRGLKRRYLHYQIYVALLKYDFFVFCAYCLQLILIVLQRMDAERIITIIAPLFSLLVLVLAWWAVRAENRVGMYAFMVGLTGALVYFSYKLLRIWQDKDGAYKEVYRSLSTFSILSILLLVITLGMTVRCLLNFGRGLRAAIERISTARKLGHRAMTSNGGTLYAVGAAGGADGKGGHGSSMLYMHHRLSID</sequence>
<keyword evidence="2" id="KW-0812">Transmembrane</keyword>
<proteinExistence type="predicted"/>
<dbReference type="PANTHER" id="PTHR34391:SF2">
    <property type="entry name" value="TRP C-TERMINAL DOMAIN-CONTAINING PROTEIN"/>
    <property type="match status" value="1"/>
</dbReference>
<reference evidence="3 4" key="1">
    <citation type="submission" date="2014-05" db="EMBL/GenBank/DDBJ databases">
        <title>Draft genome sequence of a rare smut relative, Tilletiaria anomala UBC 951.</title>
        <authorList>
            <consortium name="DOE Joint Genome Institute"/>
            <person name="Toome M."/>
            <person name="Kuo A."/>
            <person name="Henrissat B."/>
            <person name="Lipzen A."/>
            <person name="Tritt A."/>
            <person name="Yoshinaga Y."/>
            <person name="Zane M."/>
            <person name="Barry K."/>
            <person name="Grigoriev I.V."/>
            <person name="Spatafora J.W."/>
            <person name="Aimea M.C."/>
        </authorList>
    </citation>
    <scope>NUCLEOTIDE SEQUENCE [LARGE SCALE GENOMIC DNA]</scope>
    <source>
        <strain evidence="3 4">UBC 951</strain>
    </source>
</reference>
<gene>
    <name evidence="3" type="ORF">K437DRAFT_222822</name>
</gene>
<dbReference type="AlphaFoldDB" id="A0A066W6Q2"/>
<dbReference type="InParanoid" id="A0A066W6Q2"/>
<dbReference type="OMA" id="IYTEFGW"/>
<feature type="transmembrane region" description="Helical" evidence="2">
    <location>
        <begin position="314"/>
        <end position="332"/>
    </location>
</feature>